<protein>
    <submittedName>
        <fullName evidence="2">U-box domain-containing protein 9-like</fullName>
    </submittedName>
</protein>
<sequence>MASTMPIWCSLRHFPHDVIMVFALFVPELDMEEELTGGCPEGETFEIADWVDNADRTEKETENVERAIVVRSGHKLPVLLTMTYTRQGIFSPIHIREINWVTHFLPKISPLDKGKVGPNRSRQKQRNQLSRLCSRLKNKGMNSQEHQAHENEPLVKAEEHQALANEHQAQGEQEHVQLNSLTEQQVQQGFGSDPTLIVDPFVNLVDTVQDPRSHPIFNVHDTDHQGPSHQISGWLPILRTLDFGCYKNVLYGKVDTLAENVTTSQTALETNIIHQLVVQQYQLTTDLDMVKMQLVELVSISSGLVMPKRGKVGRVDRWTDPVDKEGKDRVVDKVVHEKPDRSRVKLVKEKPAQSIEEKPAKGIWSSWFRISICVGFKDKPSQDFKLREAVHEYSRKNKPKHDCGSLRQSGPRPDPRLLRQAALEALTRSARTNTPRKTRPEQFPAKWAATAAARGGGGGGEEEERRGRLASRFRVVGYELN</sequence>
<dbReference type="AlphaFoldDB" id="A0A2Z7BVE6"/>
<evidence type="ECO:0000313" key="3">
    <source>
        <dbReference type="Proteomes" id="UP000250235"/>
    </source>
</evidence>
<evidence type="ECO:0000256" key="1">
    <source>
        <dbReference type="SAM" id="MobiDB-lite"/>
    </source>
</evidence>
<feature type="compositionally biased region" description="Basic and acidic residues" evidence="1">
    <location>
        <begin position="394"/>
        <end position="404"/>
    </location>
</feature>
<dbReference type="EMBL" id="KV001967">
    <property type="protein sequence ID" value="KZV38374.1"/>
    <property type="molecule type" value="Genomic_DNA"/>
</dbReference>
<reference evidence="2 3" key="1">
    <citation type="journal article" date="2015" name="Proc. Natl. Acad. Sci. U.S.A.">
        <title>The resurrection genome of Boea hygrometrica: A blueprint for survival of dehydration.</title>
        <authorList>
            <person name="Xiao L."/>
            <person name="Yang G."/>
            <person name="Zhang L."/>
            <person name="Yang X."/>
            <person name="Zhao S."/>
            <person name="Ji Z."/>
            <person name="Zhou Q."/>
            <person name="Hu M."/>
            <person name="Wang Y."/>
            <person name="Chen M."/>
            <person name="Xu Y."/>
            <person name="Jin H."/>
            <person name="Xiao X."/>
            <person name="Hu G."/>
            <person name="Bao F."/>
            <person name="Hu Y."/>
            <person name="Wan P."/>
            <person name="Li L."/>
            <person name="Deng X."/>
            <person name="Kuang T."/>
            <person name="Xiang C."/>
            <person name="Zhu J.K."/>
            <person name="Oliver M.J."/>
            <person name="He Y."/>
        </authorList>
    </citation>
    <scope>NUCLEOTIDE SEQUENCE [LARGE SCALE GENOMIC DNA]</scope>
    <source>
        <strain evidence="3">cv. XS01</strain>
    </source>
</reference>
<proteinExistence type="predicted"/>
<feature type="region of interest" description="Disordered" evidence="1">
    <location>
        <begin position="394"/>
        <end position="467"/>
    </location>
</feature>
<accession>A0A2Z7BVE6</accession>
<dbReference type="Proteomes" id="UP000250235">
    <property type="component" value="Unassembled WGS sequence"/>
</dbReference>
<organism evidence="2 3">
    <name type="scientific">Dorcoceras hygrometricum</name>
    <dbReference type="NCBI Taxonomy" id="472368"/>
    <lineage>
        <taxon>Eukaryota</taxon>
        <taxon>Viridiplantae</taxon>
        <taxon>Streptophyta</taxon>
        <taxon>Embryophyta</taxon>
        <taxon>Tracheophyta</taxon>
        <taxon>Spermatophyta</taxon>
        <taxon>Magnoliopsida</taxon>
        <taxon>eudicotyledons</taxon>
        <taxon>Gunneridae</taxon>
        <taxon>Pentapetalae</taxon>
        <taxon>asterids</taxon>
        <taxon>lamiids</taxon>
        <taxon>Lamiales</taxon>
        <taxon>Gesneriaceae</taxon>
        <taxon>Didymocarpoideae</taxon>
        <taxon>Trichosporeae</taxon>
        <taxon>Loxocarpinae</taxon>
        <taxon>Dorcoceras</taxon>
    </lineage>
</organism>
<gene>
    <name evidence="2" type="ORF">F511_19895</name>
</gene>
<name>A0A2Z7BVE6_9LAMI</name>
<evidence type="ECO:0000313" key="2">
    <source>
        <dbReference type="EMBL" id="KZV38374.1"/>
    </source>
</evidence>
<keyword evidence="3" id="KW-1185">Reference proteome</keyword>